<name>A0ABS0N3L8_9SPHN</name>
<dbReference type="InterPro" id="IPR036615">
    <property type="entry name" value="Mur_ligase_C_dom_sf"/>
</dbReference>
<organism evidence="8 9">
    <name type="scientific">Aurantiacibacter sediminis</name>
    <dbReference type="NCBI Taxonomy" id="2793064"/>
    <lineage>
        <taxon>Bacteria</taxon>
        <taxon>Pseudomonadati</taxon>
        <taxon>Pseudomonadota</taxon>
        <taxon>Alphaproteobacteria</taxon>
        <taxon>Sphingomonadales</taxon>
        <taxon>Erythrobacteraceae</taxon>
        <taxon>Aurantiacibacter</taxon>
    </lineage>
</organism>
<evidence type="ECO:0000256" key="4">
    <source>
        <dbReference type="ARBA" id="ARBA00022741"/>
    </source>
</evidence>
<proteinExistence type="inferred from homology"/>
<evidence type="ECO:0000256" key="2">
    <source>
        <dbReference type="ARBA" id="ARBA00022598"/>
    </source>
</evidence>
<evidence type="ECO:0000256" key="7">
    <source>
        <dbReference type="PIRNR" id="PIRNR001563"/>
    </source>
</evidence>
<dbReference type="SUPFAM" id="SSF53244">
    <property type="entry name" value="MurD-like peptide ligases, peptide-binding domain"/>
    <property type="match status" value="1"/>
</dbReference>
<evidence type="ECO:0000256" key="5">
    <source>
        <dbReference type="ARBA" id="ARBA00022840"/>
    </source>
</evidence>
<gene>
    <name evidence="8" type="ORF">I5L03_06925</name>
</gene>
<keyword evidence="9" id="KW-1185">Reference proteome</keyword>
<keyword evidence="4 7" id="KW-0547">Nucleotide-binding</keyword>
<dbReference type="InterPro" id="IPR018109">
    <property type="entry name" value="Folylpolyglutamate_synth_CS"/>
</dbReference>
<keyword evidence="5 7" id="KW-0067">ATP-binding</keyword>
<dbReference type="InterPro" id="IPR001645">
    <property type="entry name" value="Folylpolyglutamate_synth"/>
</dbReference>
<evidence type="ECO:0000313" key="9">
    <source>
        <dbReference type="Proteomes" id="UP000602442"/>
    </source>
</evidence>
<evidence type="ECO:0000256" key="3">
    <source>
        <dbReference type="ARBA" id="ARBA00022723"/>
    </source>
</evidence>
<accession>A0ABS0N3L8</accession>
<keyword evidence="2 7" id="KW-0436">Ligase</keyword>
<dbReference type="Gene3D" id="3.40.1190.10">
    <property type="entry name" value="Mur-like, catalytic domain"/>
    <property type="match status" value="1"/>
</dbReference>
<evidence type="ECO:0000256" key="6">
    <source>
        <dbReference type="ARBA" id="ARBA00022842"/>
    </source>
</evidence>
<dbReference type="PANTHER" id="PTHR11136">
    <property type="entry name" value="FOLYLPOLYGLUTAMATE SYNTHASE-RELATED"/>
    <property type="match status" value="1"/>
</dbReference>
<dbReference type="PANTHER" id="PTHR11136:SF0">
    <property type="entry name" value="DIHYDROFOLATE SYNTHETASE-RELATED"/>
    <property type="match status" value="1"/>
</dbReference>
<dbReference type="SUPFAM" id="SSF53623">
    <property type="entry name" value="MurD-like peptide ligases, catalytic domain"/>
    <property type="match status" value="1"/>
</dbReference>
<dbReference type="PIRSF" id="PIRSF001563">
    <property type="entry name" value="Folylpolyglu_synth"/>
    <property type="match status" value="1"/>
</dbReference>
<dbReference type="InterPro" id="IPR036565">
    <property type="entry name" value="Mur-like_cat_sf"/>
</dbReference>
<dbReference type="EMBL" id="JAEANY010000002">
    <property type="protein sequence ID" value="MBH5322317.1"/>
    <property type="molecule type" value="Genomic_DNA"/>
</dbReference>
<evidence type="ECO:0000256" key="1">
    <source>
        <dbReference type="ARBA" id="ARBA00008276"/>
    </source>
</evidence>
<comment type="similarity">
    <text evidence="1 7">Belongs to the folylpolyglutamate synthase family.</text>
</comment>
<comment type="caution">
    <text evidence="8">The sequence shown here is derived from an EMBL/GenBank/DDBJ whole genome shotgun (WGS) entry which is preliminary data.</text>
</comment>
<sequence>MKDFAISDDPAVQRQLDRLADLPLPQSGLGLDKIRAILEALSNPHEALPPVFHVAGTNGKGSTCAFLRAILEADGKRVHITTSPHLVRFNERIRIAGELISDAELASTLEEVLDAAEHLVPSFFEVAIAAAFLAFSRTPADACVIEVGLGGRLDATNVIANPAATGIAALGLDHAEFLLQPEEGAPDDVDERLAFEKSGIRRKGVPLVALSNAPRADRFLEEIAREDGIPLWLQGDAWNVHADRKALHYRDANGSLTLPLPALPGEHQAANAGLAIAMLRAQDRIDVSDKAMAGGLHSANWPARLQKLSPGPLQDLLPGVPIWLDGGHNRNAGDAIAAFVEAQVFAPHCVIGMLIRKDPASLMDPLHGLVESVTIVPVPGQDTHEIAAFKQWPVDVHEAPDVVAALRQIAADKPEAVLITGSLYLAGEVLKLNREWPE</sequence>
<reference evidence="8 9" key="1">
    <citation type="submission" date="2020-11" db="EMBL/GenBank/DDBJ databases">
        <title>Erythrobacter sediminis sp. nov., a marine bacterium from a tidal flat of Garorim Bay.</title>
        <authorList>
            <person name="Kim D."/>
            <person name="Yoo Y."/>
            <person name="Kim J.-J."/>
        </authorList>
    </citation>
    <scope>NUCLEOTIDE SEQUENCE [LARGE SCALE GENOMIC DNA]</scope>
    <source>
        <strain evidence="8 9">JGD-13</strain>
    </source>
</reference>
<dbReference type="RefSeq" id="WP_197921012.1">
    <property type="nucleotide sequence ID" value="NZ_CAWPTA010000007.1"/>
</dbReference>
<dbReference type="Gene3D" id="3.90.190.20">
    <property type="entry name" value="Mur ligase, C-terminal domain"/>
    <property type="match status" value="1"/>
</dbReference>
<dbReference type="Proteomes" id="UP000602442">
    <property type="component" value="Unassembled WGS sequence"/>
</dbReference>
<protein>
    <submittedName>
        <fullName evidence="8">Bifunctional folylpolyglutamate synthase/dihydrofolate synthase</fullName>
    </submittedName>
</protein>
<keyword evidence="6" id="KW-0460">Magnesium</keyword>
<dbReference type="NCBIfam" id="TIGR01499">
    <property type="entry name" value="folC"/>
    <property type="match status" value="1"/>
</dbReference>
<evidence type="ECO:0000313" key="8">
    <source>
        <dbReference type="EMBL" id="MBH5322317.1"/>
    </source>
</evidence>
<keyword evidence="3" id="KW-0479">Metal-binding</keyword>
<dbReference type="PROSITE" id="PS01012">
    <property type="entry name" value="FOLYLPOLYGLU_SYNT_2"/>
    <property type="match status" value="1"/>
</dbReference>